<sequence>MSTDVELQPELHSIITTNYGMESVLAQPVRSSLLVAASKSIFPAWVLFIRRQIAYNGGSAVLPQQGAASSQF</sequence>
<name>A0AA97AK94_9CYAN</name>
<organism evidence="1">
    <name type="scientific">Leptolyngbya sp. NK1-12</name>
    <dbReference type="NCBI Taxonomy" id="2547451"/>
    <lineage>
        <taxon>Bacteria</taxon>
        <taxon>Bacillati</taxon>
        <taxon>Cyanobacteriota</taxon>
        <taxon>Cyanophyceae</taxon>
        <taxon>Leptolyngbyales</taxon>
        <taxon>Leptolyngbyaceae</taxon>
        <taxon>Leptolyngbya group</taxon>
        <taxon>Leptolyngbya</taxon>
    </lineage>
</organism>
<evidence type="ECO:0000313" key="1">
    <source>
        <dbReference type="EMBL" id="WNZ23447.1"/>
    </source>
</evidence>
<protein>
    <submittedName>
        <fullName evidence="1">Uncharacterized protein</fullName>
    </submittedName>
</protein>
<gene>
    <name evidence="1" type="ORF">HJG54_11675</name>
</gene>
<dbReference type="AlphaFoldDB" id="A0AA97AK94"/>
<dbReference type="RefSeq" id="WP_316435117.1">
    <property type="nucleotide sequence ID" value="NZ_CP053586.1"/>
</dbReference>
<dbReference type="EMBL" id="CP053586">
    <property type="protein sequence ID" value="WNZ23447.1"/>
    <property type="molecule type" value="Genomic_DNA"/>
</dbReference>
<accession>A0AA97AK94</accession>
<proteinExistence type="predicted"/>
<reference evidence="1" key="1">
    <citation type="submission" date="2020-05" db="EMBL/GenBank/DDBJ databases">
        <authorList>
            <person name="Zhu T."/>
            <person name="Keshari N."/>
            <person name="Lu X."/>
        </authorList>
    </citation>
    <scope>NUCLEOTIDE SEQUENCE</scope>
    <source>
        <strain evidence="1">NK1-12</strain>
    </source>
</reference>